<proteinExistence type="predicted"/>
<dbReference type="PANTHER" id="PTHR32423">
    <property type="entry name" value="SAP DOMAIN-CONTAINING PROTEIN-RELATED"/>
    <property type="match status" value="1"/>
</dbReference>
<gene>
    <name evidence="1" type="ORF">DICPUDRAFT_156867</name>
</gene>
<name>F0ZXN0_DICPU</name>
<dbReference type="Proteomes" id="UP000001064">
    <property type="component" value="Unassembled WGS sequence"/>
</dbReference>
<protein>
    <submittedName>
        <fullName evidence="1">Uncharacterized protein</fullName>
    </submittedName>
</protein>
<evidence type="ECO:0000313" key="2">
    <source>
        <dbReference type="Proteomes" id="UP000001064"/>
    </source>
</evidence>
<keyword evidence="2" id="KW-1185">Reference proteome</keyword>
<organism evidence="1 2">
    <name type="scientific">Dictyostelium purpureum</name>
    <name type="common">Slime mold</name>
    <dbReference type="NCBI Taxonomy" id="5786"/>
    <lineage>
        <taxon>Eukaryota</taxon>
        <taxon>Amoebozoa</taxon>
        <taxon>Evosea</taxon>
        <taxon>Eumycetozoa</taxon>
        <taxon>Dictyostelia</taxon>
        <taxon>Dictyosteliales</taxon>
        <taxon>Dictyosteliaceae</taxon>
        <taxon>Dictyostelium</taxon>
    </lineage>
</organism>
<dbReference type="PANTHER" id="PTHR32423:SF65">
    <property type="entry name" value="F-BOX DOMAIN-CONTAINING PROTEIN"/>
    <property type="match status" value="1"/>
</dbReference>
<dbReference type="KEGG" id="dpp:DICPUDRAFT_156867"/>
<dbReference type="AlphaFoldDB" id="F0ZXN0"/>
<dbReference type="VEuPathDB" id="AmoebaDB:DICPUDRAFT_156867"/>
<dbReference type="GeneID" id="10505928"/>
<accession>F0ZXN0</accession>
<dbReference type="EMBL" id="GL871263">
    <property type="protein sequence ID" value="EGC31293.1"/>
    <property type="molecule type" value="Genomic_DNA"/>
</dbReference>
<dbReference type="InParanoid" id="F0ZXN0"/>
<dbReference type="RefSeq" id="XP_003292170.1">
    <property type="nucleotide sequence ID" value="XM_003292122.1"/>
</dbReference>
<evidence type="ECO:0000313" key="1">
    <source>
        <dbReference type="EMBL" id="EGC31293.1"/>
    </source>
</evidence>
<reference evidence="2" key="1">
    <citation type="journal article" date="2011" name="Genome Biol.">
        <title>Comparative genomics of the social amoebae Dictyostelium discoideum and Dictyostelium purpureum.</title>
        <authorList>
            <consortium name="US DOE Joint Genome Institute (JGI-PGF)"/>
            <person name="Sucgang R."/>
            <person name="Kuo A."/>
            <person name="Tian X."/>
            <person name="Salerno W."/>
            <person name="Parikh A."/>
            <person name="Feasley C.L."/>
            <person name="Dalin E."/>
            <person name="Tu H."/>
            <person name="Huang E."/>
            <person name="Barry K."/>
            <person name="Lindquist E."/>
            <person name="Shapiro H."/>
            <person name="Bruce D."/>
            <person name="Schmutz J."/>
            <person name="Salamov A."/>
            <person name="Fey P."/>
            <person name="Gaudet P."/>
            <person name="Anjard C."/>
            <person name="Babu M.M."/>
            <person name="Basu S."/>
            <person name="Bushmanova Y."/>
            <person name="van der Wel H."/>
            <person name="Katoh-Kurasawa M."/>
            <person name="Dinh C."/>
            <person name="Coutinho P.M."/>
            <person name="Saito T."/>
            <person name="Elias M."/>
            <person name="Schaap P."/>
            <person name="Kay R.R."/>
            <person name="Henrissat B."/>
            <person name="Eichinger L."/>
            <person name="Rivero F."/>
            <person name="Putnam N.H."/>
            <person name="West C.M."/>
            <person name="Loomis W.F."/>
            <person name="Chisholm R.L."/>
            <person name="Shaulsky G."/>
            <person name="Strassmann J.E."/>
            <person name="Queller D.C."/>
            <person name="Kuspa A."/>
            <person name="Grigoriev I.V."/>
        </authorList>
    </citation>
    <scope>NUCLEOTIDE SEQUENCE [LARGE SCALE GENOMIC DNA]</scope>
    <source>
        <strain evidence="2">QSDP1</strain>
    </source>
</reference>
<sequence>MKIPNYIFEYMLTCIIRYIYRFSYSPITLNNNEVINYALVSSNWFEIITKILSVIKIKNYNLLTGLIEAPISPTNQQIQKYKLIKSKDSVKVFNSFQQFNEDNNRDYRKIIFDLTHTPGLEAFKCLDMYPNDCEINLSAFRDELTSFLSDTSSSIHICKRDFSKIKKISIAEVSSDLVYRLLNINYNGEINYYDIFFYSNFKIKLHFKENSGNKINIDPLVFNPSDYNNNNNNNERVSLGILKKFSLETDFETLVVKAASNTTNNDTLEKQWDYIVNKLSTDQTLKKLTLNHTCEKGTCACFQGLDQALVYKGFAAILLNNSRVSTMELYSYIEVDQEIFKGLAGNKSIKSLSINGDSFPTIIRSVLSKNKTIRNIFVSTQNVENVIESLHLLQNNNQIDLYSITFDIRAPDIKEVLNLIKLNSYPNIQQLNIYNHHYFPSNINEIYHMKPKNTLINVVNNIEKN</sequence>